<reference evidence="2 3" key="1">
    <citation type="submission" date="2020-11" db="EMBL/GenBank/DDBJ databases">
        <authorList>
            <person name="Lassalle F."/>
        </authorList>
    </citation>
    <scope>NUCLEOTIDE SEQUENCE [LARGE SCALE GENOMIC DNA]</scope>
    <source>
        <strain evidence="2 3">AB21</strain>
    </source>
</reference>
<evidence type="ECO:0000256" key="1">
    <source>
        <dbReference type="SAM" id="MobiDB-lite"/>
    </source>
</evidence>
<dbReference type="Proteomes" id="UP000601041">
    <property type="component" value="Unassembled WGS sequence"/>
</dbReference>
<name>A0ABM8PK15_9HYPH</name>
<sequence>MIGADLALPSANGPVDSAFPVPIQARPSRVRTPISPGKPPLLTLLERLRRRVQAGRAARPAATDPEQRHPPAGPEPVAPDRLVAVLGTGGDMAAGVPDEARERQLIKTDEPHSRQPARGPAKRTLPVAGPPDSRRMRAAGSVAHVTRTPFEASWRRSGQARRPQHRMSAWSRHAAPCSPSRA</sequence>
<proteinExistence type="predicted"/>
<accession>A0ABM8PK15</accession>
<keyword evidence="3" id="KW-1185">Reference proteome</keyword>
<dbReference type="EMBL" id="CABFWE030000005">
    <property type="protein sequence ID" value="CAD7034226.1"/>
    <property type="molecule type" value="Genomic_DNA"/>
</dbReference>
<gene>
    <name evidence="2" type="ORF">RHAB21_02233</name>
</gene>
<evidence type="ECO:0000313" key="2">
    <source>
        <dbReference type="EMBL" id="CAD7034226.1"/>
    </source>
</evidence>
<protein>
    <submittedName>
        <fullName evidence="2">Uncharacterized protein</fullName>
    </submittedName>
</protein>
<evidence type="ECO:0000313" key="3">
    <source>
        <dbReference type="Proteomes" id="UP000601041"/>
    </source>
</evidence>
<feature type="compositionally biased region" description="Basic and acidic residues" evidence="1">
    <location>
        <begin position="98"/>
        <end position="113"/>
    </location>
</feature>
<organism evidence="2 3">
    <name type="scientific">Pseudorhizobium halotolerans</name>
    <dbReference type="NCBI Taxonomy" id="1233081"/>
    <lineage>
        <taxon>Bacteria</taxon>
        <taxon>Pseudomonadati</taxon>
        <taxon>Pseudomonadota</taxon>
        <taxon>Alphaproteobacteria</taxon>
        <taxon>Hyphomicrobiales</taxon>
        <taxon>Rhizobiaceae</taxon>
        <taxon>Rhizobium/Agrobacterium group</taxon>
        <taxon>Pseudorhizobium</taxon>
    </lineage>
</organism>
<comment type="caution">
    <text evidence="2">The sequence shown here is derived from an EMBL/GenBank/DDBJ whole genome shotgun (WGS) entry which is preliminary data.</text>
</comment>
<feature type="region of interest" description="Disordered" evidence="1">
    <location>
        <begin position="1"/>
        <end position="182"/>
    </location>
</feature>